<sequence>MFEDDEITQQREEASRLRQRQREDDVKSQMATLSGRRFVWALLSRTRYEGRSTLFDTHGGRQSYLLGAYEVGRNLSEEIRTLCPEQYLLMVRENSKQPDEVTQ</sequence>
<organism evidence="2">
    <name type="scientific">Pseudomonas phage vB_PaeP_FBPa42</name>
    <dbReference type="NCBI Taxonomy" id="3231240"/>
    <lineage>
        <taxon>Viruses</taxon>
    </lineage>
</organism>
<proteinExistence type="predicted"/>
<protein>
    <submittedName>
        <fullName evidence="2">Uncharacterized protein</fullName>
    </submittedName>
</protein>
<evidence type="ECO:0000313" key="2">
    <source>
        <dbReference type="EMBL" id="XCN26742.1"/>
    </source>
</evidence>
<feature type="region of interest" description="Disordered" evidence="1">
    <location>
        <begin position="1"/>
        <end position="25"/>
    </location>
</feature>
<name>A0AAU8KVE8_9VIRU</name>
<evidence type="ECO:0000256" key="1">
    <source>
        <dbReference type="SAM" id="MobiDB-lite"/>
    </source>
</evidence>
<reference evidence="2" key="1">
    <citation type="submission" date="2024-05" db="EMBL/GenBank/DDBJ databases">
        <title>Defense systems in Pseudomonas aeruginosa.</title>
        <authorList>
            <person name="van den Berg D.F."/>
            <person name="Costa R.A."/>
        </authorList>
    </citation>
    <scope>NUCLEOTIDE SEQUENCE</scope>
</reference>
<dbReference type="EMBL" id="PP813864">
    <property type="protein sequence ID" value="XCN26742.1"/>
    <property type="molecule type" value="Genomic_DNA"/>
</dbReference>
<feature type="compositionally biased region" description="Basic and acidic residues" evidence="1">
    <location>
        <begin position="8"/>
        <end position="25"/>
    </location>
</feature>
<accession>A0AAU8KVE8</accession>